<keyword evidence="2" id="KW-1185">Reference proteome</keyword>
<evidence type="ECO:0000313" key="1">
    <source>
        <dbReference type="EMBL" id="KAF7810198.1"/>
    </source>
</evidence>
<organism evidence="1 2">
    <name type="scientific">Senna tora</name>
    <dbReference type="NCBI Taxonomy" id="362788"/>
    <lineage>
        <taxon>Eukaryota</taxon>
        <taxon>Viridiplantae</taxon>
        <taxon>Streptophyta</taxon>
        <taxon>Embryophyta</taxon>
        <taxon>Tracheophyta</taxon>
        <taxon>Spermatophyta</taxon>
        <taxon>Magnoliopsida</taxon>
        <taxon>eudicotyledons</taxon>
        <taxon>Gunneridae</taxon>
        <taxon>Pentapetalae</taxon>
        <taxon>rosids</taxon>
        <taxon>fabids</taxon>
        <taxon>Fabales</taxon>
        <taxon>Fabaceae</taxon>
        <taxon>Caesalpinioideae</taxon>
        <taxon>Cassia clade</taxon>
        <taxon>Senna</taxon>
    </lineage>
</organism>
<reference evidence="1" key="1">
    <citation type="submission" date="2020-09" db="EMBL/GenBank/DDBJ databases">
        <title>Genome-Enabled Discovery of Anthraquinone Biosynthesis in Senna tora.</title>
        <authorList>
            <person name="Kang S.-H."/>
            <person name="Pandey R.P."/>
            <person name="Lee C.-M."/>
            <person name="Sim J.-S."/>
            <person name="Jeong J.-T."/>
            <person name="Choi B.-S."/>
            <person name="Jung M."/>
            <person name="Ginzburg D."/>
            <person name="Zhao K."/>
            <person name="Won S.Y."/>
            <person name="Oh T.-J."/>
            <person name="Yu Y."/>
            <person name="Kim N.-H."/>
            <person name="Lee O.R."/>
            <person name="Lee T.-H."/>
            <person name="Bashyal P."/>
            <person name="Kim T.-S."/>
            <person name="Lee W.-H."/>
            <person name="Kawkins C."/>
            <person name="Kim C.-K."/>
            <person name="Kim J.S."/>
            <person name="Ahn B.O."/>
            <person name="Rhee S.Y."/>
            <person name="Sohng J.K."/>
        </authorList>
    </citation>
    <scope>NUCLEOTIDE SEQUENCE</scope>
    <source>
        <tissue evidence="1">Leaf</tissue>
    </source>
</reference>
<dbReference type="AlphaFoldDB" id="A0A834W6L4"/>
<accession>A0A834W6L4</accession>
<dbReference type="Proteomes" id="UP000634136">
    <property type="component" value="Unassembled WGS sequence"/>
</dbReference>
<dbReference type="EMBL" id="JAAIUW010000011">
    <property type="protein sequence ID" value="KAF7810198.1"/>
    <property type="molecule type" value="Genomic_DNA"/>
</dbReference>
<gene>
    <name evidence="1" type="ORF">G2W53_036941</name>
</gene>
<name>A0A834W6L4_9FABA</name>
<protein>
    <submittedName>
        <fullName evidence="1">Uncharacterized protein</fullName>
    </submittedName>
</protein>
<comment type="caution">
    <text evidence="1">The sequence shown here is derived from an EMBL/GenBank/DDBJ whole genome shotgun (WGS) entry which is preliminary data.</text>
</comment>
<sequence length="54" mass="6006">MLESSPLRIRALRKPSELYTMCFLNALILRGEGLSIVGGVEISKRGGTTTWARR</sequence>
<proteinExistence type="predicted"/>
<evidence type="ECO:0000313" key="2">
    <source>
        <dbReference type="Proteomes" id="UP000634136"/>
    </source>
</evidence>